<dbReference type="Proteomes" id="UP000075609">
    <property type="component" value="Unassembled WGS sequence"/>
</dbReference>
<dbReference type="PANTHER" id="PTHR12526:SF630">
    <property type="entry name" value="GLYCOSYLTRANSFERASE"/>
    <property type="match status" value="1"/>
</dbReference>
<organism evidence="2 3">
    <name type="scientific">Vibrio cidicii</name>
    <dbReference type="NCBI Taxonomy" id="1763883"/>
    <lineage>
        <taxon>Bacteria</taxon>
        <taxon>Pseudomonadati</taxon>
        <taxon>Pseudomonadota</taxon>
        <taxon>Gammaproteobacteria</taxon>
        <taxon>Vibrionales</taxon>
        <taxon>Vibrionaceae</taxon>
        <taxon>Vibrio</taxon>
    </lineage>
</organism>
<sequence length="405" mass="47003">MNFLFHTLSLTSSGGSRVITNLSNYLAEEGHKVAIVIDRNRVAFPLHENVKVYHLKNFSLKDVTPVYQGDTQHFQQHLKTKSEKKAKNKLKLRDKYPIIQKINDWKKYLLKLFTFPSKYLVMRKFMSEFKPDKIASHNMYYFLEHYFFYPKDKFSVVLHNSPKEVIVNRGIQHLLPLKYYFRNRNCISVSEGVLQEMKELMPCISDSSQTIYNPFDFEEIRNRSEAHIASFFVENKYILSVSSLAPGKRVERVINAFSLLEDKSLYLVILGIGEEEKKLKQLVTDLDLESRVKFEGFVENPMPYMKHAECLVLASDSEGLPTVLIESLVCGTPVVSTNCKTGPSEILVGFQAQYLVELDQTEIQIYECLAERVCLALQNKKINQEALLRFSRETTIKQWQNRRAS</sequence>
<protein>
    <recommendedName>
        <fullName evidence="1">Glycosyl transferase family 1 domain-containing protein</fullName>
    </recommendedName>
</protein>
<comment type="caution">
    <text evidence="2">The sequence shown here is derived from an EMBL/GenBank/DDBJ whole genome shotgun (WGS) entry which is preliminary data.</text>
</comment>
<gene>
    <name evidence="2" type="ORF">ATY35_13380</name>
</gene>
<evidence type="ECO:0000259" key="1">
    <source>
        <dbReference type="Pfam" id="PF00534"/>
    </source>
</evidence>
<dbReference type="Gene3D" id="3.40.50.2000">
    <property type="entry name" value="Glycogen Phosphorylase B"/>
    <property type="match status" value="2"/>
</dbReference>
<evidence type="ECO:0000313" key="3">
    <source>
        <dbReference type="Proteomes" id="UP000075609"/>
    </source>
</evidence>
<proteinExistence type="predicted"/>
<dbReference type="CDD" id="cd03811">
    <property type="entry name" value="GT4_GT28_WabH-like"/>
    <property type="match status" value="1"/>
</dbReference>
<dbReference type="SUPFAM" id="SSF53756">
    <property type="entry name" value="UDP-Glycosyltransferase/glycogen phosphorylase"/>
    <property type="match status" value="1"/>
</dbReference>
<dbReference type="PANTHER" id="PTHR12526">
    <property type="entry name" value="GLYCOSYLTRANSFERASE"/>
    <property type="match status" value="1"/>
</dbReference>
<feature type="domain" description="Glycosyl transferase family 1" evidence="1">
    <location>
        <begin position="233"/>
        <end position="358"/>
    </location>
</feature>
<name>A0ABR5W5S5_9VIBR</name>
<reference evidence="2 3" key="1">
    <citation type="submission" date="2015-12" db="EMBL/GenBank/DDBJ databases">
        <authorList>
            <person name="Tarr C.L."/>
            <person name="Gladney L.M."/>
        </authorList>
    </citation>
    <scope>NUCLEOTIDE SEQUENCE [LARGE SCALE GENOMIC DNA]</scope>
    <source>
        <strain evidence="2 3">1048-83</strain>
    </source>
</reference>
<evidence type="ECO:0000313" key="2">
    <source>
        <dbReference type="EMBL" id="KYN86703.1"/>
    </source>
</evidence>
<dbReference type="InterPro" id="IPR001296">
    <property type="entry name" value="Glyco_trans_1"/>
</dbReference>
<dbReference type="EMBL" id="LOBP01000135">
    <property type="protein sequence ID" value="KYN86703.1"/>
    <property type="molecule type" value="Genomic_DNA"/>
</dbReference>
<dbReference type="RefSeq" id="WP_061899740.1">
    <property type="nucleotide sequence ID" value="NZ_CAXYEW010000014.1"/>
</dbReference>
<accession>A0ABR5W5S5</accession>
<keyword evidence="3" id="KW-1185">Reference proteome</keyword>
<dbReference type="Pfam" id="PF00534">
    <property type="entry name" value="Glycos_transf_1"/>
    <property type="match status" value="1"/>
</dbReference>